<sequence length="77" mass="8699">MWRVSCYACYHSTQASNWLLQFPPAALGKPLAGPFGIWAQPIQSNALFPPRKPFKVFVKHPTGQSSRQRLTGHQLHL</sequence>
<evidence type="ECO:0000313" key="1">
    <source>
        <dbReference type="EMBL" id="SVA79505.1"/>
    </source>
</evidence>
<protein>
    <submittedName>
        <fullName evidence="1">Uncharacterized protein</fullName>
    </submittedName>
</protein>
<organism evidence="1">
    <name type="scientific">marine metagenome</name>
    <dbReference type="NCBI Taxonomy" id="408172"/>
    <lineage>
        <taxon>unclassified sequences</taxon>
        <taxon>metagenomes</taxon>
        <taxon>ecological metagenomes</taxon>
    </lineage>
</organism>
<reference evidence="1" key="1">
    <citation type="submission" date="2018-05" db="EMBL/GenBank/DDBJ databases">
        <authorList>
            <person name="Lanie J.A."/>
            <person name="Ng W.-L."/>
            <person name="Kazmierczak K.M."/>
            <person name="Andrzejewski T.M."/>
            <person name="Davidsen T.M."/>
            <person name="Wayne K.J."/>
            <person name="Tettelin H."/>
            <person name="Glass J.I."/>
            <person name="Rusch D."/>
            <person name="Podicherti R."/>
            <person name="Tsui H.-C.T."/>
            <person name="Winkler M.E."/>
        </authorList>
    </citation>
    <scope>NUCLEOTIDE SEQUENCE</scope>
</reference>
<accession>A0A381YR68</accession>
<gene>
    <name evidence="1" type="ORF">METZ01_LOCUS132359</name>
</gene>
<name>A0A381YR68_9ZZZZ</name>
<dbReference type="EMBL" id="UINC01018855">
    <property type="protein sequence ID" value="SVA79505.1"/>
    <property type="molecule type" value="Genomic_DNA"/>
</dbReference>
<dbReference type="AlphaFoldDB" id="A0A381YR68"/>
<proteinExistence type="predicted"/>